<reference evidence="2" key="2">
    <citation type="journal article" date="2015" name="Data Brief">
        <title>Shoot transcriptome of the giant reed, Arundo donax.</title>
        <authorList>
            <person name="Barrero R.A."/>
            <person name="Guerrero F.D."/>
            <person name="Moolhuijzen P."/>
            <person name="Goolsby J.A."/>
            <person name="Tidwell J."/>
            <person name="Bellgard S.E."/>
            <person name="Bellgard M.I."/>
        </authorList>
    </citation>
    <scope>NUCLEOTIDE SEQUENCE</scope>
    <source>
        <tissue evidence="2">Shoot tissue taken approximately 20 cm above the soil surface</tissue>
    </source>
</reference>
<proteinExistence type="predicted"/>
<feature type="region of interest" description="Disordered" evidence="1">
    <location>
        <begin position="1"/>
        <end position="41"/>
    </location>
</feature>
<reference evidence="2" key="1">
    <citation type="submission" date="2014-09" db="EMBL/GenBank/DDBJ databases">
        <authorList>
            <person name="Magalhaes I.L.F."/>
            <person name="Oliveira U."/>
            <person name="Santos F.R."/>
            <person name="Vidigal T.H.D.A."/>
            <person name="Brescovit A.D."/>
            <person name="Santos A.J."/>
        </authorList>
    </citation>
    <scope>NUCLEOTIDE SEQUENCE</scope>
    <source>
        <tissue evidence="2">Shoot tissue taken approximately 20 cm above the soil surface</tissue>
    </source>
</reference>
<name>A0A0A9BFE0_ARUDO</name>
<sequence>MASCNRKVSWWPGKGARPSHASLRRRQRGVAPCNSIWRRAP</sequence>
<protein>
    <submittedName>
        <fullName evidence="2">Uncharacterized protein</fullName>
    </submittedName>
</protein>
<dbReference type="EMBL" id="GBRH01235849">
    <property type="protein sequence ID" value="JAD62046.1"/>
    <property type="molecule type" value="Transcribed_RNA"/>
</dbReference>
<evidence type="ECO:0000256" key="1">
    <source>
        <dbReference type="SAM" id="MobiDB-lite"/>
    </source>
</evidence>
<accession>A0A0A9BFE0</accession>
<evidence type="ECO:0000313" key="2">
    <source>
        <dbReference type="EMBL" id="JAD62046.1"/>
    </source>
</evidence>
<organism evidence="2">
    <name type="scientific">Arundo donax</name>
    <name type="common">Giant reed</name>
    <name type="synonym">Donax arundinaceus</name>
    <dbReference type="NCBI Taxonomy" id="35708"/>
    <lineage>
        <taxon>Eukaryota</taxon>
        <taxon>Viridiplantae</taxon>
        <taxon>Streptophyta</taxon>
        <taxon>Embryophyta</taxon>
        <taxon>Tracheophyta</taxon>
        <taxon>Spermatophyta</taxon>
        <taxon>Magnoliopsida</taxon>
        <taxon>Liliopsida</taxon>
        <taxon>Poales</taxon>
        <taxon>Poaceae</taxon>
        <taxon>PACMAD clade</taxon>
        <taxon>Arundinoideae</taxon>
        <taxon>Arundineae</taxon>
        <taxon>Arundo</taxon>
    </lineage>
</organism>
<dbReference type="AlphaFoldDB" id="A0A0A9BFE0"/>